<feature type="compositionally biased region" description="Basic and acidic residues" evidence="1">
    <location>
        <begin position="276"/>
        <end position="286"/>
    </location>
</feature>
<dbReference type="Gene3D" id="2.50.20.20">
    <property type="match status" value="1"/>
</dbReference>
<name>A0ABT4DEV6_FUSSI</name>
<evidence type="ECO:0000256" key="1">
    <source>
        <dbReference type="SAM" id="MobiDB-lite"/>
    </source>
</evidence>
<evidence type="ECO:0008006" key="4">
    <source>
        <dbReference type="Google" id="ProtNLM"/>
    </source>
</evidence>
<protein>
    <recommendedName>
        <fullName evidence="4">Lipoprotein</fullName>
    </recommendedName>
</protein>
<feature type="region of interest" description="Disordered" evidence="1">
    <location>
        <begin position="261"/>
        <end position="286"/>
    </location>
</feature>
<proteinExistence type="predicted"/>
<sequence>MKISLKKLLFIVLTVLSMIFIGACGKKSDTEKKEIIEKFIEVSKNIKSADMVMNMKMEQKGDKDSKTAAIEMSMDASIIEEPLAIKLELGIPFQNTKLEMYIKDGYIYILNPANNQWAKQLINDEINKQFKGLLSNSYELYDVMKDNIDKIDIEEKDGNYIISISKDSEFLKEAILKQLSNMNTAGNQIGDNVNIDNITVTYIVDKNTYSMISSNNTFDMNLINNVKVAVTIDAKYSNLNNVKEIAIPEEALKAQEIIGGNTVSTPEASNSSENVETQKDTEKTKN</sequence>
<dbReference type="Pfam" id="PF20316">
    <property type="entry name" value="DUF6612"/>
    <property type="match status" value="1"/>
</dbReference>
<dbReference type="RefSeq" id="WP_265151226.1">
    <property type="nucleotide sequence ID" value="NZ_JAOXXL010000001.1"/>
</dbReference>
<feature type="compositionally biased region" description="Polar residues" evidence="1">
    <location>
        <begin position="261"/>
        <end position="275"/>
    </location>
</feature>
<keyword evidence="3" id="KW-1185">Reference proteome</keyword>
<comment type="caution">
    <text evidence="2">The sequence shown here is derived from an EMBL/GenBank/DDBJ whole genome shotgun (WGS) entry which is preliminary data.</text>
</comment>
<reference evidence="2" key="1">
    <citation type="submission" date="2022-09" db="EMBL/GenBank/DDBJ databases">
        <authorList>
            <person name="Zoaiter M."/>
        </authorList>
    </citation>
    <scope>NUCLEOTIDE SEQUENCE</scope>
    <source>
        <strain evidence="2">DSM 19848</strain>
    </source>
</reference>
<evidence type="ECO:0000313" key="3">
    <source>
        <dbReference type="Proteomes" id="UP001062738"/>
    </source>
</evidence>
<accession>A0ABT4DEV6</accession>
<dbReference type="Proteomes" id="UP001062738">
    <property type="component" value="Unassembled WGS sequence"/>
</dbReference>
<gene>
    <name evidence="2" type="ORF">OCK72_00555</name>
</gene>
<dbReference type="EMBL" id="JAOXXL010000001">
    <property type="protein sequence ID" value="MCY7007135.1"/>
    <property type="molecule type" value="Genomic_DNA"/>
</dbReference>
<evidence type="ECO:0000313" key="2">
    <source>
        <dbReference type="EMBL" id="MCY7007135.1"/>
    </source>
</evidence>
<dbReference type="InterPro" id="IPR046720">
    <property type="entry name" value="DUF6612"/>
</dbReference>
<organism evidence="2 3">
    <name type="scientific">Fusobacterium simiae</name>
    <dbReference type="NCBI Taxonomy" id="855"/>
    <lineage>
        <taxon>Bacteria</taxon>
        <taxon>Fusobacteriati</taxon>
        <taxon>Fusobacteriota</taxon>
        <taxon>Fusobacteriia</taxon>
        <taxon>Fusobacteriales</taxon>
        <taxon>Fusobacteriaceae</taxon>
        <taxon>Fusobacterium</taxon>
    </lineage>
</organism>
<dbReference type="PROSITE" id="PS51257">
    <property type="entry name" value="PROKAR_LIPOPROTEIN"/>
    <property type="match status" value="1"/>
</dbReference>